<sequence>MMYLSYSAWACAISLFLNINTLTSAVVSVKKKIVNFEPSVITNEEVIEYFKHFLKTKVSSLNKDNEEFYTDDKYSEDLFHRIDNFMPTPVFLKLFVKTKNITDKNDGPGLQSNYRGELNANCDPSSVFNSTLPEILKKWDGNQILAINELEEWHKTNEKTSNTKLCNRFLGLTCQYKRALDPELDQGKTSEIADDPTCQCAGEAAAIGFYKSTLNRETSMAPPYPDGCYVRPWKRCKLLSRDLYFNNDYYEWHHNFDNERRTLAQIVFPVARIHRCKEGTSCVDMIPGMKKPICWCTVNSNDPSCKKTEAMDSKRKVPRGSTLDLIRRKFAKLIIPAKNSTATCNPEYNDKVKQLMKAAGKDPTRTRAIDIMEEMVNSRENIKICDLREALTCSEETRTCRGYLNCDPGKVHLGMGVCAVDNGFKCQTNEECVQNARCVKVAESESTMCVCTNGYYGNKCKLQKAAIFGSRFLPIVSGYEGDEYINLQIEINRALESWEDAMRRQLGESCDTSVDGPSMQLVEYFGSLERFDKQNGMNMVRRAQQLARESGGRMCQYKKFLRCDPVSGVCVPMHGNKIVSIEMGLAGKMDILVEAAPDTNCAAELPRVFEGVVSFVCTKGYFCKKHGRVATCKIDCNHNAFVSNKLCPTTTTTPEPEIDDQDKEGPETEGKDKGEPVTDGKDKEGPETDGKDKEGPETDGKDKEEPETDGKDKEEPETDDKDKEVDEVGAVTGTEQQVNTTTTEEPKPIEPLE</sequence>
<feature type="signal peptide" evidence="3">
    <location>
        <begin position="1"/>
        <end position="25"/>
    </location>
</feature>
<feature type="domain" description="EGF-like" evidence="4">
    <location>
        <begin position="422"/>
        <end position="461"/>
    </location>
</feature>
<keyword evidence="6" id="KW-1185">Reference proteome</keyword>
<accession>A0ABP1R816</accession>
<feature type="disulfide bond" evidence="1">
    <location>
        <begin position="432"/>
        <end position="449"/>
    </location>
</feature>
<feature type="compositionally biased region" description="Low complexity" evidence="2">
    <location>
        <begin position="728"/>
        <end position="743"/>
    </location>
</feature>
<feature type="disulfide bond" evidence="1">
    <location>
        <begin position="451"/>
        <end position="460"/>
    </location>
</feature>
<comment type="caution">
    <text evidence="1">Lacks conserved residue(s) required for the propagation of feature annotation.</text>
</comment>
<evidence type="ECO:0000256" key="2">
    <source>
        <dbReference type="SAM" id="MobiDB-lite"/>
    </source>
</evidence>
<feature type="region of interest" description="Disordered" evidence="2">
    <location>
        <begin position="645"/>
        <end position="753"/>
    </location>
</feature>
<dbReference type="InterPro" id="IPR000742">
    <property type="entry name" value="EGF"/>
</dbReference>
<dbReference type="EMBL" id="CAXLJM020000068">
    <property type="protein sequence ID" value="CAL8122472.1"/>
    <property type="molecule type" value="Genomic_DNA"/>
</dbReference>
<dbReference type="SUPFAM" id="SSF57196">
    <property type="entry name" value="EGF/Laminin"/>
    <property type="match status" value="1"/>
</dbReference>
<proteinExistence type="predicted"/>
<dbReference type="PROSITE" id="PS00022">
    <property type="entry name" value="EGF_1"/>
    <property type="match status" value="1"/>
</dbReference>
<evidence type="ECO:0000313" key="6">
    <source>
        <dbReference type="Proteomes" id="UP001642540"/>
    </source>
</evidence>
<protein>
    <recommendedName>
        <fullName evidence="4">EGF-like domain-containing protein</fullName>
    </recommendedName>
</protein>
<feature type="chain" id="PRO_5047515129" description="EGF-like domain-containing protein" evidence="3">
    <location>
        <begin position="26"/>
        <end position="753"/>
    </location>
</feature>
<keyword evidence="1" id="KW-0245">EGF-like domain</keyword>
<dbReference type="PROSITE" id="PS50026">
    <property type="entry name" value="EGF_3"/>
    <property type="match status" value="1"/>
</dbReference>
<evidence type="ECO:0000256" key="1">
    <source>
        <dbReference type="PROSITE-ProRule" id="PRU00076"/>
    </source>
</evidence>
<comment type="caution">
    <text evidence="5">The sequence shown here is derived from an EMBL/GenBank/DDBJ whole genome shotgun (WGS) entry which is preliminary data.</text>
</comment>
<evidence type="ECO:0000256" key="3">
    <source>
        <dbReference type="SAM" id="SignalP"/>
    </source>
</evidence>
<keyword evidence="3" id="KW-0732">Signal</keyword>
<reference evidence="5 6" key="1">
    <citation type="submission" date="2024-08" db="EMBL/GenBank/DDBJ databases">
        <authorList>
            <person name="Cucini C."/>
            <person name="Frati F."/>
        </authorList>
    </citation>
    <scope>NUCLEOTIDE SEQUENCE [LARGE SCALE GENOMIC DNA]</scope>
</reference>
<keyword evidence="1" id="KW-1015">Disulfide bond</keyword>
<organism evidence="5 6">
    <name type="scientific">Orchesella dallaii</name>
    <dbReference type="NCBI Taxonomy" id="48710"/>
    <lineage>
        <taxon>Eukaryota</taxon>
        <taxon>Metazoa</taxon>
        <taxon>Ecdysozoa</taxon>
        <taxon>Arthropoda</taxon>
        <taxon>Hexapoda</taxon>
        <taxon>Collembola</taxon>
        <taxon>Entomobryomorpha</taxon>
        <taxon>Entomobryoidea</taxon>
        <taxon>Orchesellidae</taxon>
        <taxon>Orchesellinae</taxon>
        <taxon>Orchesella</taxon>
    </lineage>
</organism>
<dbReference type="Proteomes" id="UP001642540">
    <property type="component" value="Unassembled WGS sequence"/>
</dbReference>
<gene>
    <name evidence="5" type="ORF">ODALV1_LOCUS19820</name>
</gene>
<feature type="compositionally biased region" description="Basic and acidic residues" evidence="2">
    <location>
        <begin position="744"/>
        <end position="753"/>
    </location>
</feature>
<evidence type="ECO:0000313" key="5">
    <source>
        <dbReference type="EMBL" id="CAL8122472.1"/>
    </source>
</evidence>
<feature type="compositionally biased region" description="Basic and acidic residues" evidence="2">
    <location>
        <begin position="663"/>
        <end position="726"/>
    </location>
</feature>
<name>A0ABP1R816_9HEXA</name>
<evidence type="ECO:0000259" key="4">
    <source>
        <dbReference type="PROSITE" id="PS50026"/>
    </source>
</evidence>
<dbReference type="PROSITE" id="PS01186">
    <property type="entry name" value="EGF_2"/>
    <property type="match status" value="1"/>
</dbReference>